<dbReference type="GeneID" id="24597086"/>
<feature type="transmembrane region" description="Helical" evidence="6">
    <location>
        <begin position="204"/>
        <end position="229"/>
    </location>
</feature>
<dbReference type="InterPro" id="IPR019402">
    <property type="entry name" value="CWH43_N"/>
</dbReference>
<sequence length="304" mass="34463">MMDIEQVAFPNNDNTWVIQSAVYKNSRQFLYPLLYFCGISKSMLLCSGGIGLHLLPILVCVLTFVAVTSCYFLSLTQDHLSPYFPYISDAGSKIPESCIFGQLLNIVSVLAGLCFYSWHKHLLDCSQKFNQQCYRQIRLARVALCFGLICAVGMSIVANFQETAVWSMHLLGAGLLFGGGSAYTLAVTYITYKYLGHSRIRITRLVLTFISVSSFLLQPTTGLVARFMYDGDNIRKWKPTDQGYSFHVVSSMSEWITALSFICFIFTLVWELKDYKVHEIKIVHRWSIISDDNYGNNNDDNMLS</sequence>
<dbReference type="CTD" id="24597086"/>
<feature type="transmembrane region" description="Helical" evidence="6">
    <location>
        <begin position="29"/>
        <end position="47"/>
    </location>
</feature>
<evidence type="ECO:0000256" key="1">
    <source>
        <dbReference type="ARBA" id="ARBA00004127"/>
    </source>
</evidence>
<dbReference type="Pfam" id="PF10277">
    <property type="entry name" value="Frag1"/>
    <property type="match status" value="1"/>
</dbReference>
<comment type="subcellular location">
    <subcellularLocation>
        <location evidence="1">Endomembrane system</location>
        <topology evidence="1">Multi-pass membrane protein</topology>
    </subcellularLocation>
</comment>
<organism evidence="8 9">
    <name type="scientific">Schistosoma haematobium</name>
    <name type="common">Blood fluke</name>
    <dbReference type="NCBI Taxonomy" id="6185"/>
    <lineage>
        <taxon>Eukaryota</taxon>
        <taxon>Metazoa</taxon>
        <taxon>Spiralia</taxon>
        <taxon>Lophotrochozoa</taxon>
        <taxon>Platyhelminthes</taxon>
        <taxon>Trematoda</taxon>
        <taxon>Digenea</taxon>
        <taxon>Strigeidida</taxon>
        <taxon>Schistosomatoidea</taxon>
        <taxon>Schistosomatidae</taxon>
        <taxon>Schistosoma</taxon>
    </lineage>
</organism>
<evidence type="ECO:0000256" key="4">
    <source>
        <dbReference type="ARBA" id="ARBA00022989"/>
    </source>
</evidence>
<dbReference type="RefSeq" id="XP_051073944.1">
    <property type="nucleotide sequence ID" value="XM_051217560.1"/>
</dbReference>
<evidence type="ECO:0000256" key="6">
    <source>
        <dbReference type="SAM" id="Phobius"/>
    </source>
</evidence>
<feature type="domain" description="CWH43-like N-terminal" evidence="7">
    <location>
        <begin position="53"/>
        <end position="274"/>
    </location>
</feature>
<feature type="transmembrane region" description="Helical" evidence="6">
    <location>
        <begin position="170"/>
        <end position="192"/>
    </location>
</feature>
<dbReference type="KEGG" id="shx:MS3_00009230"/>
<reference evidence="8" key="1">
    <citation type="journal article" date="2012" name="Nat. Genet.">
        <title>Whole-genome sequence of Schistosoma haematobium.</title>
        <authorList>
            <person name="Young N.D."/>
            <person name="Jex A.R."/>
            <person name="Li B."/>
            <person name="Liu S."/>
            <person name="Yang L."/>
            <person name="Xiong Z."/>
            <person name="Li Y."/>
            <person name="Cantacessi C."/>
            <person name="Hall R.S."/>
            <person name="Xu X."/>
            <person name="Chen F."/>
            <person name="Wu X."/>
            <person name="Zerlotini A."/>
            <person name="Oliveira G."/>
            <person name="Hofmann A."/>
            <person name="Zhang G."/>
            <person name="Fang X."/>
            <person name="Kang Y."/>
            <person name="Campbell B.E."/>
            <person name="Loukas A."/>
            <person name="Ranganathan S."/>
            <person name="Rollinson D."/>
            <person name="Rinaldi G."/>
            <person name="Brindley P.J."/>
            <person name="Yang H."/>
            <person name="Wang J."/>
            <person name="Wang J."/>
            <person name="Gasser R.B."/>
        </authorList>
    </citation>
    <scope>NUCLEOTIDE SEQUENCE</scope>
</reference>
<evidence type="ECO:0000313" key="8">
    <source>
        <dbReference type="EMBL" id="KAH9594913.1"/>
    </source>
</evidence>
<comment type="similarity">
    <text evidence="2">Belongs to the DRAM/TMEM150 family.</text>
</comment>
<accession>A0A922LWF7</accession>
<dbReference type="PANTHER" id="PTHR21324">
    <property type="entry name" value="FASTING-INDUCIBLE INTEGRAL MEMBRANE PROTEIN TM6P1-RELATED"/>
    <property type="match status" value="1"/>
</dbReference>
<feature type="transmembrane region" description="Helical" evidence="6">
    <location>
        <begin position="54"/>
        <end position="74"/>
    </location>
</feature>
<name>A0A922LWF7_SCHHA</name>
<feature type="transmembrane region" description="Helical" evidence="6">
    <location>
        <begin position="139"/>
        <end position="158"/>
    </location>
</feature>
<gene>
    <name evidence="8" type="primary">DRAM2_3</name>
    <name evidence="8" type="ORF">MS3_00009230</name>
</gene>
<evidence type="ECO:0000256" key="3">
    <source>
        <dbReference type="ARBA" id="ARBA00022692"/>
    </source>
</evidence>
<evidence type="ECO:0000259" key="7">
    <source>
        <dbReference type="Pfam" id="PF10277"/>
    </source>
</evidence>
<dbReference type="InterPro" id="IPR050911">
    <property type="entry name" value="DRAM/TMEM150_Autophagy_Mod"/>
</dbReference>
<dbReference type="GO" id="GO:0012505">
    <property type="term" value="C:endomembrane system"/>
    <property type="evidence" value="ECO:0007669"/>
    <property type="project" value="UniProtKB-SubCell"/>
</dbReference>
<proteinExistence type="inferred from homology"/>
<comment type="caution">
    <text evidence="8">The sequence shown here is derived from an EMBL/GenBank/DDBJ whole genome shotgun (WGS) entry which is preliminary data.</text>
</comment>
<evidence type="ECO:0000256" key="2">
    <source>
        <dbReference type="ARBA" id="ARBA00006565"/>
    </source>
</evidence>
<keyword evidence="5 6" id="KW-0472">Membrane</keyword>
<reference evidence="8" key="3">
    <citation type="submission" date="2021-06" db="EMBL/GenBank/DDBJ databases">
        <title>Chromosome-level genome assembly for S. haematobium.</title>
        <authorList>
            <person name="Stroehlein A.J."/>
        </authorList>
    </citation>
    <scope>NUCLEOTIDE SEQUENCE</scope>
</reference>
<dbReference type="AlphaFoldDB" id="A0A922LWF7"/>
<evidence type="ECO:0000313" key="9">
    <source>
        <dbReference type="Proteomes" id="UP000471633"/>
    </source>
</evidence>
<feature type="transmembrane region" description="Helical" evidence="6">
    <location>
        <begin position="255"/>
        <end position="272"/>
    </location>
</feature>
<reference evidence="8" key="2">
    <citation type="journal article" date="2019" name="Gigascience">
        <title>High-quality Schistosoma haematobium genome achieved by single-molecule and long-range sequencing.</title>
        <authorList>
            <person name="Stroehlein A.J."/>
            <person name="Korhonen P.K."/>
            <person name="Chong T.M."/>
            <person name="Lim Y.L."/>
            <person name="Chan K.G."/>
            <person name="Webster B."/>
            <person name="Rollinson D."/>
            <person name="Brindley P.J."/>
            <person name="Gasser R.B."/>
            <person name="Young N.D."/>
        </authorList>
    </citation>
    <scope>NUCLEOTIDE SEQUENCE</scope>
</reference>
<reference evidence="8" key="4">
    <citation type="journal article" date="2022" name="PLoS Pathog.">
        <title>Chromosome-level genome of Schistosoma haematobium underpins genome-wide explorations of molecular variation.</title>
        <authorList>
            <person name="Stroehlein A.J."/>
            <person name="Korhonen P.K."/>
            <person name="Lee V.V."/>
            <person name="Ralph S.A."/>
            <person name="Mentink-Kane M."/>
            <person name="You H."/>
            <person name="McManus D.P."/>
            <person name="Tchuente L.T."/>
            <person name="Stothard J.R."/>
            <person name="Kaur P."/>
            <person name="Dudchenko O."/>
            <person name="Aiden E.L."/>
            <person name="Yang B."/>
            <person name="Yang H."/>
            <person name="Emery A.M."/>
            <person name="Webster B.L."/>
            <person name="Brindley P.J."/>
            <person name="Rollinson D."/>
            <person name="Chang B.C.H."/>
            <person name="Gasser R.B."/>
            <person name="Young N.D."/>
        </authorList>
    </citation>
    <scope>NUCLEOTIDE SEQUENCE</scope>
</reference>
<keyword evidence="3 6" id="KW-0812">Transmembrane</keyword>
<dbReference type="Proteomes" id="UP000471633">
    <property type="component" value="Unassembled WGS sequence"/>
</dbReference>
<keyword evidence="4 6" id="KW-1133">Transmembrane helix</keyword>
<dbReference type="EMBL" id="AMPZ03000001">
    <property type="protein sequence ID" value="KAH9594913.1"/>
    <property type="molecule type" value="Genomic_DNA"/>
</dbReference>
<feature type="transmembrane region" description="Helical" evidence="6">
    <location>
        <begin position="94"/>
        <end position="118"/>
    </location>
</feature>
<dbReference type="PANTHER" id="PTHR21324:SF2">
    <property type="entry name" value="EG:22E5.9 PROTEIN"/>
    <property type="match status" value="1"/>
</dbReference>
<evidence type="ECO:0000256" key="5">
    <source>
        <dbReference type="ARBA" id="ARBA00023136"/>
    </source>
</evidence>
<protein>
    <submittedName>
        <fullName evidence="8">DNA damage-regulated autophagy modulator protein 2, variant 2</fullName>
    </submittedName>
</protein>
<keyword evidence="9" id="KW-1185">Reference proteome</keyword>